<dbReference type="AlphaFoldDB" id="A0A0D9YCS6"/>
<name>A0A0D9YCS6_9ORYZ</name>
<feature type="region of interest" description="Disordered" evidence="1">
    <location>
        <begin position="76"/>
        <end position="97"/>
    </location>
</feature>
<dbReference type="HOGENOM" id="CLU_1350721_0_0_1"/>
<reference evidence="2" key="1">
    <citation type="submission" date="2013-08" db="EMBL/GenBank/DDBJ databases">
        <title>Oryza genome evolution.</title>
        <authorList>
            <person name="Wing R.A."/>
            <person name="Panaud O."/>
            <person name="Oliveira A.C."/>
        </authorList>
    </citation>
    <scope>NUCLEOTIDE SEQUENCE</scope>
</reference>
<dbReference type="Gramene" id="OGLUM01G29340.1">
    <property type="protein sequence ID" value="OGLUM01G29340.1"/>
    <property type="gene ID" value="OGLUM01G29340"/>
</dbReference>
<feature type="compositionally biased region" description="Basic and acidic residues" evidence="1">
    <location>
        <begin position="78"/>
        <end position="87"/>
    </location>
</feature>
<dbReference type="Proteomes" id="UP000026961">
    <property type="component" value="Chromosome 1"/>
</dbReference>
<evidence type="ECO:0000256" key="1">
    <source>
        <dbReference type="SAM" id="MobiDB-lite"/>
    </source>
</evidence>
<protein>
    <submittedName>
        <fullName evidence="2">Uncharacterized protein</fullName>
    </submittedName>
</protein>
<evidence type="ECO:0000313" key="2">
    <source>
        <dbReference type="EnsemblPlants" id="OGLUM01G29340.1"/>
    </source>
</evidence>
<proteinExistence type="predicted"/>
<sequence>MELREIFQRPWKILLRLQSSKSSMVSTLQGDENEMTTWRPSCPADCLVKLVQLGVLVMAWRMQLCLRLYGGPGTSSLRSDESGHDDGGGSNHNDTEGAAMGEATTTLEEQHGLEVASVALRWAYPALDGRIQRLRRRGWEGRWWRSLIWRSGDGVTIMWLRDGGVSLGSTGASATTTDCGLVAGPRQQWQTAVTMMMARTDGS</sequence>
<evidence type="ECO:0000313" key="3">
    <source>
        <dbReference type="Proteomes" id="UP000026961"/>
    </source>
</evidence>
<reference evidence="2" key="2">
    <citation type="submission" date="2015-04" db="UniProtKB">
        <authorList>
            <consortium name="EnsemblPlants"/>
        </authorList>
    </citation>
    <scope>IDENTIFICATION</scope>
</reference>
<reference evidence="2" key="3">
    <citation type="submission" date="2018-05" db="EMBL/GenBank/DDBJ databases">
        <title>OgluRS3 (Oryza glumaepatula Reference Sequence Version 3).</title>
        <authorList>
            <person name="Zhang J."/>
            <person name="Kudrna D."/>
            <person name="Lee S."/>
            <person name="Talag J."/>
            <person name="Welchert J."/>
            <person name="Wing R.A."/>
        </authorList>
    </citation>
    <scope>NUCLEOTIDE SEQUENCE [LARGE SCALE GENOMIC DNA]</scope>
</reference>
<organism evidence="2">
    <name type="scientific">Oryza glumipatula</name>
    <dbReference type="NCBI Taxonomy" id="40148"/>
    <lineage>
        <taxon>Eukaryota</taxon>
        <taxon>Viridiplantae</taxon>
        <taxon>Streptophyta</taxon>
        <taxon>Embryophyta</taxon>
        <taxon>Tracheophyta</taxon>
        <taxon>Spermatophyta</taxon>
        <taxon>Magnoliopsida</taxon>
        <taxon>Liliopsida</taxon>
        <taxon>Poales</taxon>
        <taxon>Poaceae</taxon>
        <taxon>BOP clade</taxon>
        <taxon>Oryzoideae</taxon>
        <taxon>Oryzeae</taxon>
        <taxon>Oryzinae</taxon>
        <taxon>Oryza</taxon>
    </lineage>
</organism>
<dbReference type="EnsemblPlants" id="OGLUM01G29340.1">
    <property type="protein sequence ID" value="OGLUM01G29340.1"/>
    <property type="gene ID" value="OGLUM01G29340"/>
</dbReference>
<accession>A0A0D9YCS6</accession>
<keyword evidence="3" id="KW-1185">Reference proteome</keyword>